<protein>
    <submittedName>
        <fullName evidence="3">Class I SAM-dependent methyltransferase</fullName>
    </submittedName>
</protein>
<proteinExistence type="predicted"/>
<reference evidence="4" key="1">
    <citation type="journal article" date="2019" name="Int. J. Syst. Evol. Microbiol.">
        <title>The Global Catalogue of Microorganisms (GCM) 10K type strain sequencing project: providing services to taxonomists for standard genome sequencing and annotation.</title>
        <authorList>
            <consortium name="The Broad Institute Genomics Platform"/>
            <consortium name="The Broad Institute Genome Sequencing Center for Infectious Disease"/>
            <person name="Wu L."/>
            <person name="Ma J."/>
        </authorList>
    </citation>
    <scope>NUCLEOTIDE SEQUENCE [LARGE SCALE GENOMIC DNA]</scope>
    <source>
        <strain evidence="4">JCM 9458</strain>
    </source>
</reference>
<accession>A0ABP6T2M7</accession>
<evidence type="ECO:0000256" key="1">
    <source>
        <dbReference type="ARBA" id="ARBA00022679"/>
    </source>
</evidence>
<dbReference type="InterPro" id="IPR013216">
    <property type="entry name" value="Methyltransf_11"/>
</dbReference>
<evidence type="ECO:0000313" key="3">
    <source>
        <dbReference type="EMBL" id="GAA3390862.1"/>
    </source>
</evidence>
<name>A0ABP6T2M7_9ACTN</name>
<dbReference type="Pfam" id="PF08241">
    <property type="entry name" value="Methyltransf_11"/>
    <property type="match status" value="1"/>
</dbReference>
<dbReference type="Gene3D" id="3.40.50.150">
    <property type="entry name" value="Vaccinia Virus protein VP39"/>
    <property type="match status" value="1"/>
</dbReference>
<comment type="caution">
    <text evidence="3">The sequence shown here is derived from an EMBL/GenBank/DDBJ whole genome shotgun (WGS) entry which is preliminary data.</text>
</comment>
<dbReference type="EMBL" id="BAAAYN010000030">
    <property type="protein sequence ID" value="GAA3390862.1"/>
    <property type="molecule type" value="Genomic_DNA"/>
</dbReference>
<dbReference type="RefSeq" id="WP_345730298.1">
    <property type="nucleotide sequence ID" value="NZ_BAAAYN010000030.1"/>
</dbReference>
<keyword evidence="4" id="KW-1185">Reference proteome</keyword>
<organism evidence="3 4">
    <name type="scientific">Cryptosporangium minutisporangium</name>
    <dbReference type="NCBI Taxonomy" id="113569"/>
    <lineage>
        <taxon>Bacteria</taxon>
        <taxon>Bacillati</taxon>
        <taxon>Actinomycetota</taxon>
        <taxon>Actinomycetes</taxon>
        <taxon>Cryptosporangiales</taxon>
        <taxon>Cryptosporangiaceae</taxon>
        <taxon>Cryptosporangium</taxon>
    </lineage>
</organism>
<dbReference type="SUPFAM" id="SSF53335">
    <property type="entry name" value="S-adenosyl-L-methionine-dependent methyltransferases"/>
    <property type="match status" value="1"/>
</dbReference>
<dbReference type="Proteomes" id="UP001501676">
    <property type="component" value="Unassembled WGS sequence"/>
</dbReference>
<dbReference type="PANTHER" id="PTHR43861">
    <property type="entry name" value="TRANS-ACONITATE 2-METHYLTRANSFERASE-RELATED"/>
    <property type="match status" value="1"/>
</dbReference>
<dbReference type="PANTHER" id="PTHR43861:SF3">
    <property type="entry name" value="PUTATIVE (AFU_ORTHOLOGUE AFUA_2G14390)-RELATED"/>
    <property type="match status" value="1"/>
</dbReference>
<sequence length="251" mass="27613">MELSLTGERTLPGIAAENYWFRRHEVAYLATRPWVRGATVLEAGAGEGYGADILARVARRVIAVDYDATACEHAAKAYPALTVARANLGELPFAANSVDVVVNLQVIEHLRDQPRFLAECARVLRPAGTLVLSTPNRLTFSPGLDAPVNPFHTRELSAAELTELLEPHFRVDRMYGVHHRGRLRRLDRRYADVVPPVPAPSGIVAAQFASPPATWHPALRSAVAAVSHRHFTLTEQNIDASLDLFVVAHRK</sequence>
<evidence type="ECO:0000313" key="4">
    <source>
        <dbReference type="Proteomes" id="UP001501676"/>
    </source>
</evidence>
<keyword evidence="3" id="KW-0489">Methyltransferase</keyword>
<dbReference type="GO" id="GO:0008168">
    <property type="term" value="F:methyltransferase activity"/>
    <property type="evidence" value="ECO:0007669"/>
    <property type="project" value="UniProtKB-KW"/>
</dbReference>
<dbReference type="CDD" id="cd02440">
    <property type="entry name" value="AdoMet_MTases"/>
    <property type="match status" value="1"/>
</dbReference>
<evidence type="ECO:0000259" key="2">
    <source>
        <dbReference type="Pfam" id="PF08241"/>
    </source>
</evidence>
<feature type="domain" description="Methyltransferase type 11" evidence="2">
    <location>
        <begin position="41"/>
        <end position="132"/>
    </location>
</feature>
<gene>
    <name evidence="3" type="ORF">GCM10020369_46480</name>
</gene>
<dbReference type="InterPro" id="IPR029063">
    <property type="entry name" value="SAM-dependent_MTases_sf"/>
</dbReference>
<dbReference type="GO" id="GO:0032259">
    <property type="term" value="P:methylation"/>
    <property type="evidence" value="ECO:0007669"/>
    <property type="project" value="UniProtKB-KW"/>
</dbReference>
<keyword evidence="1" id="KW-0808">Transferase</keyword>